<evidence type="ECO:0000313" key="6">
    <source>
        <dbReference type="Proteomes" id="UP000231586"/>
    </source>
</evidence>
<dbReference type="InterPro" id="IPR052158">
    <property type="entry name" value="INH-QAR"/>
</dbReference>
<sequence>MDPSTVPPDRTAQPPEHTPAHRVAHRVVVLALPSALPMEVGMPFQVLADRDQAPYDVSLCGARPGPVATTGGFPLVAPAGLEALATADTVIVPASRPHGRPLAPEVLTALRDAHARGARVASICVGAFALAQAGLLDGRRATTHWLHAPELAARFPAVEVDPDVLYVDEGDVVTSAGMAAGIDLCLHLVRTDHGAAVANEVARLVVAAPHRDGGQAQFVPRSPEPERQTALAATRAWALARLDAPLTVADLARHARLSERTLTRAFTAETGTSPLRWLTTARVDRARALLETTALPFDVVAARCGLGTAMNLRLHLRRAIGVTPSEYRATFAPQPVLAR</sequence>
<dbReference type="Pfam" id="PF12833">
    <property type="entry name" value="HTH_18"/>
    <property type="match status" value="1"/>
</dbReference>
<dbReference type="InterPro" id="IPR029062">
    <property type="entry name" value="Class_I_gatase-like"/>
</dbReference>
<organism evidence="5 6">
    <name type="scientific">Luteimicrobium subarcticum</name>
    <dbReference type="NCBI Taxonomy" id="620910"/>
    <lineage>
        <taxon>Bacteria</taxon>
        <taxon>Bacillati</taxon>
        <taxon>Actinomycetota</taxon>
        <taxon>Actinomycetes</taxon>
        <taxon>Micrococcales</taxon>
        <taxon>Luteimicrobium</taxon>
    </lineage>
</organism>
<evidence type="ECO:0000313" key="5">
    <source>
        <dbReference type="EMBL" id="PJI94414.1"/>
    </source>
</evidence>
<dbReference type="InterPro" id="IPR002818">
    <property type="entry name" value="DJ-1/PfpI"/>
</dbReference>
<dbReference type="InterPro" id="IPR018060">
    <property type="entry name" value="HTH_AraC"/>
</dbReference>
<accession>A0A2M8WU26</accession>
<dbReference type="RefSeq" id="WP_100349119.1">
    <property type="nucleotide sequence ID" value="NZ_PGTZ01000006.1"/>
</dbReference>
<dbReference type="SUPFAM" id="SSF52317">
    <property type="entry name" value="Class I glutamine amidotransferase-like"/>
    <property type="match status" value="1"/>
</dbReference>
<dbReference type="GO" id="GO:0043565">
    <property type="term" value="F:sequence-specific DNA binding"/>
    <property type="evidence" value="ECO:0007669"/>
    <property type="project" value="InterPro"/>
</dbReference>
<dbReference type="PANTHER" id="PTHR43130">
    <property type="entry name" value="ARAC-FAMILY TRANSCRIPTIONAL REGULATOR"/>
    <property type="match status" value="1"/>
</dbReference>
<gene>
    <name evidence="5" type="ORF">CLV34_0250</name>
</gene>
<dbReference type="Gene3D" id="3.40.50.880">
    <property type="match status" value="1"/>
</dbReference>
<dbReference type="OrthoDB" id="3194870at2"/>
<dbReference type="Pfam" id="PF01965">
    <property type="entry name" value="DJ-1_PfpI"/>
    <property type="match status" value="1"/>
</dbReference>
<dbReference type="Gene3D" id="1.10.10.60">
    <property type="entry name" value="Homeodomain-like"/>
    <property type="match status" value="1"/>
</dbReference>
<feature type="region of interest" description="Disordered" evidence="3">
    <location>
        <begin position="1"/>
        <end position="21"/>
    </location>
</feature>
<evidence type="ECO:0000259" key="4">
    <source>
        <dbReference type="PROSITE" id="PS01124"/>
    </source>
</evidence>
<dbReference type="SMART" id="SM00342">
    <property type="entry name" value="HTH_ARAC"/>
    <property type="match status" value="1"/>
</dbReference>
<dbReference type="AlphaFoldDB" id="A0A2M8WU26"/>
<evidence type="ECO:0000256" key="2">
    <source>
        <dbReference type="ARBA" id="ARBA00023163"/>
    </source>
</evidence>
<feature type="domain" description="HTH araC/xylS-type" evidence="4">
    <location>
        <begin position="232"/>
        <end position="330"/>
    </location>
</feature>
<keyword evidence="1" id="KW-0805">Transcription regulation</keyword>
<keyword evidence="6" id="KW-1185">Reference proteome</keyword>
<protein>
    <submittedName>
        <fullName evidence="5">AraC family transcriptional regulator with amidase-like domain</fullName>
    </submittedName>
</protein>
<dbReference type="Proteomes" id="UP000231586">
    <property type="component" value="Unassembled WGS sequence"/>
</dbReference>
<dbReference type="EMBL" id="PGTZ01000006">
    <property type="protein sequence ID" value="PJI94414.1"/>
    <property type="molecule type" value="Genomic_DNA"/>
</dbReference>
<evidence type="ECO:0000256" key="3">
    <source>
        <dbReference type="SAM" id="MobiDB-lite"/>
    </source>
</evidence>
<proteinExistence type="predicted"/>
<evidence type="ECO:0000256" key="1">
    <source>
        <dbReference type="ARBA" id="ARBA00023015"/>
    </source>
</evidence>
<dbReference type="InterPro" id="IPR009057">
    <property type="entry name" value="Homeodomain-like_sf"/>
</dbReference>
<dbReference type="CDD" id="cd03137">
    <property type="entry name" value="GATase1_AraC_1"/>
    <property type="match status" value="1"/>
</dbReference>
<dbReference type="GO" id="GO:0003700">
    <property type="term" value="F:DNA-binding transcription factor activity"/>
    <property type="evidence" value="ECO:0007669"/>
    <property type="project" value="InterPro"/>
</dbReference>
<reference evidence="5 6" key="1">
    <citation type="submission" date="2017-11" db="EMBL/GenBank/DDBJ databases">
        <title>Genomic Encyclopedia of Archaeal and Bacterial Type Strains, Phase II (KMG-II): From Individual Species to Whole Genera.</title>
        <authorList>
            <person name="Goeker M."/>
        </authorList>
    </citation>
    <scope>NUCLEOTIDE SEQUENCE [LARGE SCALE GENOMIC DNA]</scope>
    <source>
        <strain evidence="5 6">DSM 22413</strain>
    </source>
</reference>
<dbReference type="PANTHER" id="PTHR43130:SF3">
    <property type="entry name" value="HTH-TYPE TRANSCRIPTIONAL REGULATOR RV1931C"/>
    <property type="match status" value="1"/>
</dbReference>
<dbReference type="SUPFAM" id="SSF46689">
    <property type="entry name" value="Homeodomain-like"/>
    <property type="match status" value="2"/>
</dbReference>
<dbReference type="PROSITE" id="PS01124">
    <property type="entry name" value="HTH_ARAC_FAMILY_2"/>
    <property type="match status" value="1"/>
</dbReference>
<comment type="caution">
    <text evidence="5">The sequence shown here is derived from an EMBL/GenBank/DDBJ whole genome shotgun (WGS) entry which is preliminary data.</text>
</comment>
<name>A0A2M8WU26_9MICO</name>
<keyword evidence="2" id="KW-0804">Transcription</keyword>